<gene>
    <name evidence="1" type="ORF">M5D96_011252</name>
</gene>
<protein>
    <submittedName>
        <fullName evidence="1">Uncharacterized protein</fullName>
    </submittedName>
</protein>
<evidence type="ECO:0000313" key="1">
    <source>
        <dbReference type="EMBL" id="KAI8035821.1"/>
    </source>
</evidence>
<dbReference type="EMBL" id="JAMKOV010000028">
    <property type="protein sequence ID" value="KAI8035821.1"/>
    <property type="molecule type" value="Genomic_DNA"/>
</dbReference>
<dbReference type="GO" id="GO:0005739">
    <property type="term" value="C:mitochondrion"/>
    <property type="evidence" value="ECO:0007669"/>
    <property type="project" value="InterPro"/>
</dbReference>
<evidence type="ECO:0000313" key="2">
    <source>
        <dbReference type="Proteomes" id="UP001059596"/>
    </source>
</evidence>
<dbReference type="GO" id="GO:0032981">
    <property type="term" value="P:mitochondrial respiratory chain complex I assembly"/>
    <property type="evidence" value="ECO:0007669"/>
    <property type="project" value="InterPro"/>
</dbReference>
<name>A0A9P9YFE2_9MUSC</name>
<dbReference type="AlphaFoldDB" id="A0A9P9YFE2"/>
<organism evidence="1 2">
    <name type="scientific">Drosophila gunungcola</name>
    <name type="common">fruit fly</name>
    <dbReference type="NCBI Taxonomy" id="103775"/>
    <lineage>
        <taxon>Eukaryota</taxon>
        <taxon>Metazoa</taxon>
        <taxon>Ecdysozoa</taxon>
        <taxon>Arthropoda</taxon>
        <taxon>Hexapoda</taxon>
        <taxon>Insecta</taxon>
        <taxon>Pterygota</taxon>
        <taxon>Neoptera</taxon>
        <taxon>Endopterygota</taxon>
        <taxon>Diptera</taxon>
        <taxon>Brachycera</taxon>
        <taxon>Muscomorpha</taxon>
        <taxon>Ephydroidea</taxon>
        <taxon>Drosophilidae</taxon>
        <taxon>Drosophila</taxon>
        <taxon>Sophophora</taxon>
    </lineage>
</organism>
<reference evidence="1" key="1">
    <citation type="journal article" date="2023" name="Genome Biol. Evol.">
        <title>Long-read-based Genome Assembly of Drosophila gunungcola Reveals Fewer Chemosensory Genes in Flower-breeding Species.</title>
        <authorList>
            <person name="Negi A."/>
            <person name="Liao B.Y."/>
            <person name="Yeh S.D."/>
        </authorList>
    </citation>
    <scope>NUCLEOTIDE SEQUENCE</scope>
    <source>
        <strain evidence="1">Sukarami</strain>
    </source>
</reference>
<dbReference type="InterPro" id="IPR034595">
    <property type="entry name" value="NDUFAF8"/>
</dbReference>
<proteinExistence type="predicted"/>
<dbReference type="PANTHER" id="PTHR34561">
    <property type="entry name" value="NADH DEHYDROGENASE [UBIQUINONE] 1 ALPHA SUBCOMPLEX ASSEMBLY FACTOR 8"/>
    <property type="match status" value="1"/>
</dbReference>
<accession>A0A9P9YFE2</accession>
<keyword evidence="2" id="KW-1185">Reference proteome</keyword>
<comment type="caution">
    <text evidence="1">The sequence shown here is derived from an EMBL/GenBank/DDBJ whole genome shotgun (WGS) entry which is preliminary data.</text>
</comment>
<dbReference type="PANTHER" id="PTHR34561:SF1">
    <property type="entry name" value="NADH DEHYDROGENASE [UBIQUINONE] 1 ALPHA SUBCOMPLEX ASSEMBLY FACTOR 8"/>
    <property type="match status" value="1"/>
</dbReference>
<sequence length="137" mass="16000">MTIPQYKPPKDIQDLLDKKEQQQATQRRRTAVLPKRSWIQRNPRLFQISFLTGSLLIFFSKPLYDCFIADPLPPLEVKANQRLRNYPVLLTKCADKATAYAVCVSRDLNVQHKICDTEFKEFLNCIRKSALEMKTKL</sequence>
<dbReference type="Proteomes" id="UP001059596">
    <property type="component" value="Unassembled WGS sequence"/>
</dbReference>